<dbReference type="AlphaFoldDB" id="A0A0H3GRE6"/>
<dbReference type="HOGENOM" id="CLU_3200965_0_0_6"/>
<dbReference type="RefSeq" id="YP_005228142.1">
    <property type="nucleotide sequence ID" value="NC_016845.1"/>
</dbReference>
<dbReference type="KEGG" id="kpm:KPHS_38420"/>
<gene>
    <name evidence="2" type="ordered locus">KPHS_38420</name>
</gene>
<dbReference type="RefSeq" id="WP_004149252.1">
    <property type="nucleotide sequence ID" value="NC_016845.1"/>
</dbReference>
<reference evidence="2 3" key="1">
    <citation type="journal article" date="2012" name="J. Bacteriol.">
        <title>Complete genome sequence of Klebsiella pneumoniae subsp. pneumoniae HS11286, a multidrug-resistant strain isolated from human sputum.</title>
        <authorList>
            <person name="Liu P."/>
            <person name="Li P."/>
            <person name="Jiang X."/>
            <person name="Bi D."/>
            <person name="Xie Y."/>
            <person name="Tai C."/>
            <person name="Deng Z."/>
            <person name="Rajakumar K."/>
            <person name="Ou H.Y."/>
        </authorList>
    </citation>
    <scope>NUCLEOTIDE SEQUENCE [LARGE SCALE GENOMIC DNA]</scope>
    <source>
        <strain evidence="2 3">HS11286</strain>
    </source>
</reference>
<keyword evidence="1" id="KW-1133">Transmembrane helix</keyword>
<organism evidence="2 3">
    <name type="scientific">Klebsiella pneumoniae subsp. pneumoniae (strain HS11286)</name>
    <dbReference type="NCBI Taxonomy" id="1125630"/>
    <lineage>
        <taxon>Bacteria</taxon>
        <taxon>Pseudomonadati</taxon>
        <taxon>Pseudomonadota</taxon>
        <taxon>Gammaproteobacteria</taxon>
        <taxon>Enterobacterales</taxon>
        <taxon>Enterobacteriaceae</taxon>
        <taxon>Klebsiella/Raoultella group</taxon>
        <taxon>Klebsiella</taxon>
        <taxon>Klebsiella pneumoniae complex</taxon>
    </lineage>
</organism>
<dbReference type="Proteomes" id="UP000007841">
    <property type="component" value="Chromosome"/>
</dbReference>
<evidence type="ECO:0000313" key="2">
    <source>
        <dbReference type="EMBL" id="AEW62540.1"/>
    </source>
</evidence>
<accession>A0A0H3GRE6</accession>
<feature type="transmembrane region" description="Helical" evidence="1">
    <location>
        <begin position="12"/>
        <end position="30"/>
    </location>
</feature>
<sequence length="45" mass="5182">MRTLINVEHFLMIIIFITGTKGVTVLYTVWRFGSRKGNKQLAKLS</sequence>
<name>A0A0H3GRE6_KLEPH</name>
<keyword evidence="3" id="KW-1185">Reference proteome</keyword>
<dbReference type="EMBL" id="CP003200">
    <property type="protein sequence ID" value="AEW62540.1"/>
    <property type="molecule type" value="Genomic_DNA"/>
</dbReference>
<proteinExistence type="predicted"/>
<dbReference type="GeneID" id="11848881"/>
<dbReference type="STRING" id="1125630.KPHS_38420"/>
<protein>
    <submittedName>
        <fullName evidence="2">Uncharacterized protein</fullName>
    </submittedName>
</protein>
<keyword evidence="1" id="KW-0812">Transmembrane</keyword>
<keyword evidence="1" id="KW-0472">Membrane</keyword>
<evidence type="ECO:0000256" key="1">
    <source>
        <dbReference type="SAM" id="Phobius"/>
    </source>
</evidence>
<evidence type="ECO:0000313" key="3">
    <source>
        <dbReference type="Proteomes" id="UP000007841"/>
    </source>
</evidence>